<gene>
    <name evidence="1" type="ORF">LJD69_14115</name>
</gene>
<protein>
    <submittedName>
        <fullName evidence="1">DNA polymerase III subunit delta</fullName>
    </submittedName>
</protein>
<dbReference type="SUPFAM" id="SSF52540">
    <property type="entry name" value="P-loop containing nucleoside triphosphate hydrolases"/>
    <property type="match status" value="1"/>
</dbReference>
<feature type="non-terminal residue" evidence="1">
    <location>
        <position position="69"/>
    </location>
</feature>
<name>A0AAW4VXT1_9FIRM</name>
<evidence type="ECO:0000313" key="2">
    <source>
        <dbReference type="Proteomes" id="UP001198439"/>
    </source>
</evidence>
<dbReference type="Pfam" id="PF13177">
    <property type="entry name" value="DNA_pol3_delta2"/>
    <property type="match status" value="1"/>
</dbReference>
<evidence type="ECO:0000313" key="1">
    <source>
        <dbReference type="EMBL" id="MCB8611721.1"/>
    </source>
</evidence>
<dbReference type="AlphaFoldDB" id="A0AAW4VXT1"/>
<dbReference type="Gene3D" id="3.40.50.300">
    <property type="entry name" value="P-loop containing nucleotide triphosphate hydrolases"/>
    <property type="match status" value="1"/>
</dbReference>
<reference evidence="1" key="1">
    <citation type="submission" date="2021-10" db="EMBL/GenBank/DDBJ databases">
        <title>Collection of gut derived symbiotic bacterial strains cultured from healthy donors.</title>
        <authorList>
            <person name="Lin H."/>
            <person name="Littmann E."/>
            <person name="Kohout C."/>
            <person name="Pamer E.G."/>
        </authorList>
    </citation>
    <scope>NUCLEOTIDE SEQUENCE</scope>
    <source>
        <strain evidence="1">DFI.4.48</strain>
    </source>
</reference>
<comment type="caution">
    <text evidence="1">The sequence shown here is derived from an EMBL/GenBank/DDBJ whole genome shotgun (WGS) entry which is preliminary data.</text>
</comment>
<accession>A0AAW4VXT1</accession>
<dbReference type="Proteomes" id="UP001198439">
    <property type="component" value="Unassembled WGS sequence"/>
</dbReference>
<dbReference type="InterPro" id="IPR027417">
    <property type="entry name" value="P-loop_NTPase"/>
</dbReference>
<organism evidence="1 2">
    <name type="scientific">Faecalibacillus faecis</name>
    <dbReference type="NCBI Taxonomy" id="1982628"/>
    <lineage>
        <taxon>Bacteria</taxon>
        <taxon>Bacillati</taxon>
        <taxon>Bacillota</taxon>
        <taxon>Erysipelotrichia</taxon>
        <taxon>Erysipelotrichales</taxon>
        <taxon>Coprobacillaceae</taxon>
        <taxon>Faecalibacillus</taxon>
    </lineage>
</organism>
<proteinExistence type="predicted"/>
<sequence>TLEEPPEYAVILLLTNNKDRLLETILSRCVCMSLGTVPEDQIRDYLKEHTQADEDMIEFAVSFSLGNLG</sequence>
<feature type="non-terminal residue" evidence="1">
    <location>
        <position position="1"/>
    </location>
</feature>
<dbReference type="EMBL" id="JAJDKZ010000366">
    <property type="protein sequence ID" value="MCB8611721.1"/>
    <property type="molecule type" value="Genomic_DNA"/>
</dbReference>